<dbReference type="Gene3D" id="3.60.15.10">
    <property type="entry name" value="Ribonuclease Z/Hydroxyacylglutathione hydrolase-like"/>
    <property type="match status" value="1"/>
</dbReference>
<keyword evidence="5" id="KW-1185">Reference proteome</keyword>
<protein>
    <submittedName>
        <fullName evidence="4">Ribonuclease Z</fullName>
    </submittedName>
</protein>
<dbReference type="SUPFAM" id="SSF56281">
    <property type="entry name" value="Metallo-hydrolase/oxidoreductase"/>
    <property type="match status" value="1"/>
</dbReference>
<evidence type="ECO:0000256" key="2">
    <source>
        <dbReference type="SAM" id="MobiDB-lite"/>
    </source>
</evidence>
<dbReference type="Pfam" id="PF00753">
    <property type="entry name" value="Lactamase_B"/>
    <property type="match status" value="1"/>
</dbReference>
<dbReference type="RefSeq" id="WP_095042751.1">
    <property type="nucleotide sequence ID" value="NZ_LN890655.1"/>
</dbReference>
<gene>
    <name evidence="4" type="ORF">CFX0092_A1348</name>
</gene>
<dbReference type="PANTHER" id="PTHR46018">
    <property type="entry name" value="ZINC PHOSPHODIESTERASE ELAC PROTEIN 1"/>
    <property type="match status" value="1"/>
</dbReference>
<dbReference type="OrthoDB" id="9800940at2"/>
<organism evidence="4 5">
    <name type="scientific">Candidatus Promineifilum breve</name>
    <dbReference type="NCBI Taxonomy" id="1806508"/>
    <lineage>
        <taxon>Bacteria</taxon>
        <taxon>Bacillati</taxon>
        <taxon>Chloroflexota</taxon>
        <taxon>Ardenticatenia</taxon>
        <taxon>Candidatus Promineifilales</taxon>
        <taxon>Candidatus Promineifilaceae</taxon>
        <taxon>Candidatus Promineifilum</taxon>
    </lineage>
</organism>
<dbReference type="PANTHER" id="PTHR46018:SF2">
    <property type="entry name" value="ZINC PHOSPHODIESTERASE ELAC PROTEIN 1"/>
    <property type="match status" value="1"/>
</dbReference>
<dbReference type="KEGG" id="pbf:CFX0092_A1348"/>
<evidence type="ECO:0000313" key="4">
    <source>
        <dbReference type="EMBL" id="CUS03226.2"/>
    </source>
</evidence>
<name>A0A160T0E5_9CHLR</name>
<accession>A0A160T0E5</accession>
<sequence>MSTDAVIDIDKRTNGDAPVTSVVHNPYGSPPGSGVTLPPGYQPTPSVKNKNNYFPQSEPLGPDEMRIIFMGSQPWPPRLSQAGTCIMVELGNGKRFFFDFGPGCLRNIIANQVPIPEINDIFLTHLHLDHYADIPYLWQFAPFNGRWKPLRIHGPSSSRPELGTRAMVDHMAQMGLWTSIQAQGMPLHDGYEFEVNEFDYRDDGGVCYDKDGVVITHWRRSHAADGASAYRLDWNGLSFVWTGDGKPDKLTAQYAKGVDVFVTEMAVDIVRLWALKQGVSPFIGAFTVDNFHTTHYAFGYLANLVQPRLAMATHVSFDRELVGEMMAGVRMHYPGFFAFGIDHTVVNVTKDNLWIREAALPESTNTARASSEWLLQNQFDGAVPPPAMAQNPFTPIQEQYVRDQEIDPALFTPTDQVRQWAHPLPPTFPLDPAKTLGL</sequence>
<keyword evidence="1" id="KW-0378">Hydrolase</keyword>
<dbReference type="InterPro" id="IPR036866">
    <property type="entry name" value="RibonucZ/Hydroxyglut_hydro"/>
</dbReference>
<keyword evidence="1" id="KW-0540">Nuclease</keyword>
<dbReference type="GO" id="GO:0042781">
    <property type="term" value="F:3'-tRNA processing endoribonuclease activity"/>
    <property type="evidence" value="ECO:0007669"/>
    <property type="project" value="TreeGrafter"/>
</dbReference>
<dbReference type="InterPro" id="IPR001279">
    <property type="entry name" value="Metallo-B-lactamas"/>
</dbReference>
<reference evidence="4" key="1">
    <citation type="submission" date="2016-01" db="EMBL/GenBank/DDBJ databases">
        <authorList>
            <person name="Mcilroy J.S."/>
            <person name="Karst M S."/>
            <person name="Albertsen M."/>
        </authorList>
    </citation>
    <scope>NUCLEOTIDE SEQUENCE</scope>
    <source>
        <strain evidence="4">Cfx-K</strain>
    </source>
</reference>
<evidence type="ECO:0000256" key="1">
    <source>
        <dbReference type="ARBA" id="ARBA00022759"/>
    </source>
</evidence>
<keyword evidence="1" id="KW-0255">Endonuclease</keyword>
<proteinExistence type="predicted"/>
<dbReference type="Proteomes" id="UP000215027">
    <property type="component" value="Chromosome I"/>
</dbReference>
<dbReference type="EMBL" id="LN890655">
    <property type="protein sequence ID" value="CUS03226.2"/>
    <property type="molecule type" value="Genomic_DNA"/>
</dbReference>
<feature type="domain" description="Metallo-beta-lactamase" evidence="3">
    <location>
        <begin position="83"/>
        <end position="216"/>
    </location>
</feature>
<dbReference type="AlphaFoldDB" id="A0A160T0E5"/>
<dbReference type="NCBIfam" id="NF041257">
    <property type="entry name" value="GntH_guanitoxin"/>
    <property type="match status" value="1"/>
</dbReference>
<evidence type="ECO:0000259" key="3">
    <source>
        <dbReference type="Pfam" id="PF00753"/>
    </source>
</evidence>
<evidence type="ECO:0000313" key="5">
    <source>
        <dbReference type="Proteomes" id="UP000215027"/>
    </source>
</evidence>
<feature type="region of interest" description="Disordered" evidence="2">
    <location>
        <begin position="1"/>
        <end position="42"/>
    </location>
</feature>